<name>A0A9D1CMJ7_9FIRM</name>
<reference evidence="1" key="2">
    <citation type="journal article" date="2021" name="PeerJ">
        <title>Extensive microbial diversity within the chicken gut microbiome revealed by metagenomics and culture.</title>
        <authorList>
            <person name="Gilroy R."/>
            <person name="Ravi A."/>
            <person name="Getino M."/>
            <person name="Pursley I."/>
            <person name="Horton D.L."/>
            <person name="Alikhan N.F."/>
            <person name="Baker D."/>
            <person name="Gharbi K."/>
            <person name="Hall N."/>
            <person name="Watson M."/>
            <person name="Adriaenssens E.M."/>
            <person name="Foster-Nyarko E."/>
            <person name="Jarju S."/>
            <person name="Secka A."/>
            <person name="Antonio M."/>
            <person name="Oren A."/>
            <person name="Chaudhuri R.R."/>
            <person name="La Ragione R."/>
            <person name="Hildebrand F."/>
            <person name="Pallen M.J."/>
        </authorList>
    </citation>
    <scope>NUCLEOTIDE SEQUENCE</scope>
    <source>
        <strain evidence="1">13361</strain>
    </source>
</reference>
<dbReference type="Proteomes" id="UP000886796">
    <property type="component" value="Unassembled WGS sequence"/>
</dbReference>
<accession>A0A9D1CMJ7</accession>
<protein>
    <submittedName>
        <fullName evidence="1">Uncharacterized protein</fullName>
    </submittedName>
</protein>
<sequence length="444" mass="47165">MQLPEYALYLGGGSVEETQDSLEEFQTFVGALGDMVKKTFSQIGKAIVENMNDASTAITGTGGAIKRTVAGFDQLNRLKAPSGSGSVAQIDKEVQKARENLRLFINALKEMDTEPVLGPIRSLAAGVWGVTKSLWDAQSPLSGFSQLFWDAAGALGFTNEKVGGFMGILEALTVPVSTIGGGLSYLWQKVKDLGLGWDTTGTSAGNAFTAMTSVWSSAGDWMQTNVSGPLQQVFSGLWSQVTSGSTKTGETMKGIWSGTASSMGSIFSQSWEQVKKAFTSGGQVFSGLETGISTQFKSVVNGLIDGINSVVSTPFQGINTALQKVSQVEIFGIKPFRWLGWQIPVPKIPHLAQGAVLPANKPFLAVVGDQRHGTNVEAPLATIQEAVAQVMAGQTDALMQGLSALLQEQQMTRETIAAIRVGDTVIGQAAQRYEQRLARMRGGL</sequence>
<organism evidence="1 2">
    <name type="scientific">Candidatus Faecousia excrementigallinarum</name>
    <dbReference type="NCBI Taxonomy" id="2840806"/>
    <lineage>
        <taxon>Bacteria</taxon>
        <taxon>Bacillati</taxon>
        <taxon>Bacillota</taxon>
        <taxon>Clostridia</taxon>
        <taxon>Eubacteriales</taxon>
        <taxon>Oscillospiraceae</taxon>
        <taxon>Faecousia</taxon>
    </lineage>
</organism>
<dbReference type="EMBL" id="DVFK01000035">
    <property type="protein sequence ID" value="HIQ67369.1"/>
    <property type="molecule type" value="Genomic_DNA"/>
</dbReference>
<reference evidence="1" key="1">
    <citation type="submission" date="2020-10" db="EMBL/GenBank/DDBJ databases">
        <authorList>
            <person name="Gilroy R."/>
        </authorList>
    </citation>
    <scope>NUCLEOTIDE SEQUENCE</scope>
    <source>
        <strain evidence="1">13361</strain>
    </source>
</reference>
<gene>
    <name evidence="1" type="ORF">IAB74_02525</name>
</gene>
<dbReference type="AlphaFoldDB" id="A0A9D1CMJ7"/>
<proteinExistence type="predicted"/>
<comment type="caution">
    <text evidence="1">The sequence shown here is derived from an EMBL/GenBank/DDBJ whole genome shotgun (WGS) entry which is preliminary data.</text>
</comment>
<evidence type="ECO:0000313" key="1">
    <source>
        <dbReference type="EMBL" id="HIQ67369.1"/>
    </source>
</evidence>
<evidence type="ECO:0000313" key="2">
    <source>
        <dbReference type="Proteomes" id="UP000886796"/>
    </source>
</evidence>